<dbReference type="Pfam" id="PF02522">
    <property type="entry name" value="Antibiotic_NAT"/>
    <property type="match status" value="1"/>
</dbReference>
<dbReference type="AlphaFoldDB" id="A0A4R5KL37"/>
<comment type="similarity">
    <text evidence="1 4">Belongs to the antibiotic N-acetyltransferase family.</text>
</comment>
<sequence length="269" mass="29938">MNEKTIIERTDTPVTMNGIVRDLRKLGVREGDLLLVHSSLSSLGWVCGGPQAVVQALTHTVGADGTLVMPAHSSDWSDPAEWENPPVPHDWLEIIYREMPAFDPAVTPTRGMGRIAELFRTFPNTTRSPHPQVSFCANGKYGERIAAVHELTPQFGMSSPLGRLYQLHAKVLLLGVGYHSCTSFHLAEAQIPNMPTKTMGTAVLEKSGRIWKRFTDFAYDAADFADIGEHFELQGSVQKGFVGHAECKLFDMQEAVDYAKQWLLQNRFK</sequence>
<dbReference type="GO" id="GO:0046677">
    <property type="term" value="P:response to antibiotic"/>
    <property type="evidence" value="ECO:0007669"/>
    <property type="project" value="UniProtKB-KW"/>
</dbReference>
<dbReference type="InterPro" id="IPR003679">
    <property type="entry name" value="Amioglycoside_AcTrfase"/>
</dbReference>
<proteinExistence type="inferred from homology"/>
<dbReference type="GO" id="GO:0046353">
    <property type="term" value="F:aminoglycoside 3-N-acetyltransferase activity"/>
    <property type="evidence" value="ECO:0007669"/>
    <property type="project" value="UniProtKB-EC"/>
</dbReference>
<dbReference type="EC" id="2.3.1.-" evidence="4"/>
<dbReference type="PANTHER" id="PTHR11104:SF0">
    <property type="entry name" value="SPBETA PROPHAGE-DERIVED AMINOGLYCOSIDE N(3')-ACETYLTRANSFERASE-LIKE PROTEIN YOKD"/>
    <property type="match status" value="1"/>
</dbReference>
<dbReference type="RefSeq" id="WP_133230559.1">
    <property type="nucleotide sequence ID" value="NZ_SMRT01000008.1"/>
</dbReference>
<dbReference type="EMBL" id="SMRT01000008">
    <property type="protein sequence ID" value="TDF96279.1"/>
    <property type="molecule type" value="Genomic_DNA"/>
</dbReference>
<evidence type="ECO:0000256" key="3">
    <source>
        <dbReference type="ARBA" id="ARBA00023315"/>
    </source>
</evidence>
<dbReference type="SUPFAM" id="SSF110710">
    <property type="entry name" value="TTHA0583/YokD-like"/>
    <property type="match status" value="1"/>
</dbReference>
<name>A0A4R5KL37_9BACL</name>
<dbReference type="PANTHER" id="PTHR11104">
    <property type="entry name" value="AMINOGLYCOSIDE N3-ACETYLTRANSFERASE"/>
    <property type="match status" value="1"/>
</dbReference>
<evidence type="ECO:0000313" key="5">
    <source>
        <dbReference type="EMBL" id="TDF96279.1"/>
    </source>
</evidence>
<keyword evidence="3 4" id="KW-0012">Acyltransferase</keyword>
<comment type="caution">
    <text evidence="5">The sequence shown here is derived from an EMBL/GenBank/DDBJ whole genome shotgun (WGS) entry which is preliminary data.</text>
</comment>
<dbReference type="InterPro" id="IPR028345">
    <property type="entry name" value="Antibiotic_NAT-like"/>
</dbReference>
<organism evidence="5 6">
    <name type="scientific">Paenibacillus piri</name>
    <dbReference type="NCBI Taxonomy" id="2547395"/>
    <lineage>
        <taxon>Bacteria</taxon>
        <taxon>Bacillati</taxon>
        <taxon>Bacillota</taxon>
        <taxon>Bacilli</taxon>
        <taxon>Bacillales</taxon>
        <taxon>Paenibacillaceae</taxon>
        <taxon>Paenibacillus</taxon>
    </lineage>
</organism>
<comment type="catalytic activity">
    <reaction evidence="4">
        <text>a 2-deoxystreptamine antibiotic + acetyl-CoA = an N(3)-acetyl-2-deoxystreptamine antibiotic + CoA + H(+)</text>
        <dbReference type="Rhea" id="RHEA:12665"/>
        <dbReference type="ChEBI" id="CHEBI:15378"/>
        <dbReference type="ChEBI" id="CHEBI:57287"/>
        <dbReference type="ChEBI" id="CHEBI:57288"/>
        <dbReference type="ChEBI" id="CHEBI:57921"/>
        <dbReference type="ChEBI" id="CHEBI:77452"/>
        <dbReference type="EC" id="2.3.1.81"/>
    </reaction>
</comment>
<keyword evidence="2 4" id="KW-0808">Transferase</keyword>
<reference evidence="5 6" key="1">
    <citation type="submission" date="2019-03" db="EMBL/GenBank/DDBJ databases">
        <title>This is whole genome sequence of Paenibacillus sp MS74 strain.</title>
        <authorList>
            <person name="Trinh H.N."/>
        </authorList>
    </citation>
    <scope>NUCLEOTIDE SEQUENCE [LARGE SCALE GENOMIC DNA]</scope>
    <source>
        <strain evidence="5 6">MS74</strain>
    </source>
</reference>
<evidence type="ECO:0000256" key="4">
    <source>
        <dbReference type="RuleBase" id="RU365031"/>
    </source>
</evidence>
<dbReference type="OrthoDB" id="7330654at2"/>
<evidence type="ECO:0000256" key="1">
    <source>
        <dbReference type="ARBA" id="ARBA00006383"/>
    </source>
</evidence>
<keyword evidence="4" id="KW-0046">Antibiotic resistance</keyword>
<accession>A0A4R5KL37</accession>
<protein>
    <recommendedName>
        <fullName evidence="4">Aminoglycoside N(3)-acetyltransferase</fullName>
        <ecNumber evidence="4">2.3.1.-</ecNumber>
    </recommendedName>
</protein>
<evidence type="ECO:0000256" key="2">
    <source>
        <dbReference type="ARBA" id="ARBA00022679"/>
    </source>
</evidence>
<gene>
    <name evidence="5" type="ORF">E1757_17995</name>
</gene>
<evidence type="ECO:0000313" key="6">
    <source>
        <dbReference type="Proteomes" id="UP000295636"/>
    </source>
</evidence>
<keyword evidence="6" id="KW-1185">Reference proteome</keyword>
<dbReference type="Proteomes" id="UP000295636">
    <property type="component" value="Unassembled WGS sequence"/>
</dbReference>